<keyword evidence="9" id="KW-0418">Kinase</keyword>
<dbReference type="InterPro" id="IPR008271">
    <property type="entry name" value="Ser/Thr_kinase_AS"/>
</dbReference>
<keyword evidence="5 16" id="KW-0812">Transmembrane</keyword>
<feature type="compositionally biased region" description="Basic and acidic residues" evidence="15">
    <location>
        <begin position="747"/>
        <end position="769"/>
    </location>
</feature>
<dbReference type="SMART" id="SM00220">
    <property type="entry name" value="S_TKc"/>
    <property type="match status" value="1"/>
</dbReference>
<evidence type="ECO:0000256" key="11">
    <source>
        <dbReference type="ARBA" id="ARBA00022989"/>
    </source>
</evidence>
<evidence type="ECO:0000256" key="7">
    <source>
        <dbReference type="ARBA" id="ARBA00022737"/>
    </source>
</evidence>
<proteinExistence type="predicted"/>
<dbReference type="EMBL" id="JANQDX010000007">
    <property type="protein sequence ID" value="KAL0921485.1"/>
    <property type="molecule type" value="Genomic_DNA"/>
</dbReference>
<dbReference type="PANTHER" id="PTHR48006">
    <property type="entry name" value="LEUCINE-RICH REPEAT-CONTAINING PROTEIN DDB_G0281931-RELATED"/>
    <property type="match status" value="1"/>
</dbReference>
<evidence type="ECO:0000256" key="15">
    <source>
        <dbReference type="SAM" id="MobiDB-lite"/>
    </source>
</evidence>
<dbReference type="FunFam" id="1.10.510.10:FF:000044">
    <property type="entry name" value="Putative LRR receptor-like serine/threonine-protein kinase"/>
    <property type="match status" value="1"/>
</dbReference>
<dbReference type="PROSITE" id="PS50011">
    <property type="entry name" value="PROTEIN_KINASE_DOM"/>
    <property type="match status" value="1"/>
</dbReference>
<keyword evidence="2" id="KW-0723">Serine/threonine-protein kinase</keyword>
<accession>A0ABD0V9L4</accession>
<dbReference type="InterPro" id="IPR051824">
    <property type="entry name" value="LRR_Rcpt-Like_S/T_Kinase"/>
</dbReference>
<keyword evidence="14" id="KW-0325">Glycoprotein</keyword>
<evidence type="ECO:0000256" key="6">
    <source>
        <dbReference type="ARBA" id="ARBA00022729"/>
    </source>
</evidence>
<dbReference type="Gene3D" id="1.10.510.10">
    <property type="entry name" value="Transferase(Phosphotransferase) domain 1"/>
    <property type="match status" value="1"/>
</dbReference>
<feature type="region of interest" description="Disordered" evidence="15">
    <location>
        <begin position="884"/>
        <end position="922"/>
    </location>
</feature>
<dbReference type="Proteomes" id="UP001552299">
    <property type="component" value="Unassembled WGS sequence"/>
</dbReference>
<feature type="compositionally biased region" description="Acidic residues" evidence="15">
    <location>
        <begin position="885"/>
        <end position="894"/>
    </location>
</feature>
<evidence type="ECO:0000256" key="16">
    <source>
        <dbReference type="SAM" id="Phobius"/>
    </source>
</evidence>
<reference evidence="18 19" key="1">
    <citation type="journal article" date="2024" name="Plant Biotechnol. J.">
        <title>Dendrobium thyrsiflorum genome and its molecular insights into genes involved in important horticultural traits.</title>
        <authorList>
            <person name="Chen B."/>
            <person name="Wang J.Y."/>
            <person name="Zheng P.J."/>
            <person name="Li K.L."/>
            <person name="Liang Y.M."/>
            <person name="Chen X.F."/>
            <person name="Zhang C."/>
            <person name="Zhao X."/>
            <person name="He X."/>
            <person name="Zhang G.Q."/>
            <person name="Liu Z.J."/>
            <person name="Xu Q."/>
        </authorList>
    </citation>
    <scope>NUCLEOTIDE SEQUENCE [LARGE SCALE GENOMIC DNA]</scope>
    <source>
        <strain evidence="18">GZMU011</strain>
    </source>
</reference>
<feature type="compositionally biased region" description="Polar residues" evidence="15">
    <location>
        <begin position="731"/>
        <end position="746"/>
    </location>
</feature>
<evidence type="ECO:0000256" key="5">
    <source>
        <dbReference type="ARBA" id="ARBA00022692"/>
    </source>
</evidence>
<dbReference type="FunFam" id="3.30.200.20:FF:000140">
    <property type="entry name" value="Leucine-rich repeat receptor-like protein kinase"/>
    <property type="match status" value="1"/>
</dbReference>
<keyword evidence="7" id="KW-0677">Repeat</keyword>
<keyword evidence="11 16" id="KW-1133">Transmembrane helix</keyword>
<feature type="compositionally biased region" description="Basic residues" evidence="15">
    <location>
        <begin position="706"/>
        <end position="716"/>
    </location>
</feature>
<evidence type="ECO:0000313" key="18">
    <source>
        <dbReference type="EMBL" id="KAL0921485.1"/>
    </source>
</evidence>
<evidence type="ECO:0000259" key="17">
    <source>
        <dbReference type="PROSITE" id="PS50011"/>
    </source>
</evidence>
<feature type="transmembrane region" description="Helical" evidence="16">
    <location>
        <begin position="66"/>
        <end position="87"/>
    </location>
</feature>
<keyword evidence="19" id="KW-1185">Reference proteome</keyword>
<comment type="subcellular location">
    <subcellularLocation>
        <location evidence="1">Membrane</location>
        <topology evidence="1">Single-pass membrane protein</topology>
    </subcellularLocation>
</comment>
<keyword evidence="13" id="KW-0675">Receptor</keyword>
<dbReference type="GO" id="GO:0005524">
    <property type="term" value="F:ATP binding"/>
    <property type="evidence" value="ECO:0007669"/>
    <property type="project" value="UniProtKB-KW"/>
</dbReference>
<evidence type="ECO:0000256" key="8">
    <source>
        <dbReference type="ARBA" id="ARBA00022741"/>
    </source>
</evidence>
<dbReference type="InterPro" id="IPR011009">
    <property type="entry name" value="Kinase-like_dom_sf"/>
</dbReference>
<keyword evidence="6" id="KW-0732">Signal</keyword>
<dbReference type="Gene3D" id="3.30.200.20">
    <property type="entry name" value="Phosphorylase Kinase, domain 1"/>
    <property type="match status" value="1"/>
</dbReference>
<evidence type="ECO:0000256" key="10">
    <source>
        <dbReference type="ARBA" id="ARBA00022840"/>
    </source>
</evidence>
<comment type="caution">
    <text evidence="18">The sequence shown here is derived from an EMBL/GenBank/DDBJ whole genome shotgun (WGS) entry which is preliminary data.</text>
</comment>
<evidence type="ECO:0000256" key="4">
    <source>
        <dbReference type="ARBA" id="ARBA00022679"/>
    </source>
</evidence>
<evidence type="ECO:0000256" key="3">
    <source>
        <dbReference type="ARBA" id="ARBA00022553"/>
    </source>
</evidence>
<name>A0ABD0V9L4_DENTH</name>
<keyword evidence="12 16" id="KW-0472">Membrane</keyword>
<keyword evidence="10" id="KW-0067">ATP-binding</keyword>
<dbReference type="CDD" id="cd14066">
    <property type="entry name" value="STKc_IRAK"/>
    <property type="match status" value="1"/>
</dbReference>
<evidence type="ECO:0000313" key="19">
    <source>
        <dbReference type="Proteomes" id="UP001552299"/>
    </source>
</evidence>
<dbReference type="InterPro" id="IPR000719">
    <property type="entry name" value="Prot_kinase_dom"/>
</dbReference>
<feature type="compositionally biased region" description="Basic and acidic residues" evidence="15">
    <location>
        <begin position="781"/>
        <end position="795"/>
    </location>
</feature>
<dbReference type="GO" id="GO:0004674">
    <property type="term" value="F:protein serine/threonine kinase activity"/>
    <property type="evidence" value="ECO:0007669"/>
    <property type="project" value="UniProtKB-KW"/>
</dbReference>
<feature type="compositionally biased region" description="Acidic residues" evidence="15">
    <location>
        <begin position="828"/>
        <end position="843"/>
    </location>
</feature>
<dbReference type="PROSITE" id="PS00108">
    <property type="entry name" value="PROTEIN_KINASE_ST"/>
    <property type="match status" value="1"/>
</dbReference>
<evidence type="ECO:0000256" key="9">
    <source>
        <dbReference type="ARBA" id="ARBA00022777"/>
    </source>
</evidence>
<dbReference type="PANTHER" id="PTHR48006:SF34">
    <property type="entry name" value="OS08G0203700 PROTEIN"/>
    <property type="match status" value="1"/>
</dbReference>
<feature type="region of interest" description="Disordered" evidence="15">
    <location>
        <begin position="646"/>
        <end position="797"/>
    </location>
</feature>
<feature type="region of interest" description="Disordered" evidence="15">
    <location>
        <begin position="824"/>
        <end position="843"/>
    </location>
</feature>
<dbReference type="Pfam" id="PF00069">
    <property type="entry name" value="Pkinase"/>
    <property type="match status" value="1"/>
</dbReference>
<keyword evidence="3" id="KW-0597">Phosphoprotein</keyword>
<gene>
    <name evidence="18" type="ORF">M5K25_008562</name>
</gene>
<keyword evidence="4" id="KW-0808">Transferase</keyword>
<evidence type="ECO:0000256" key="1">
    <source>
        <dbReference type="ARBA" id="ARBA00004167"/>
    </source>
</evidence>
<evidence type="ECO:0000256" key="2">
    <source>
        <dbReference type="ARBA" id="ARBA00022527"/>
    </source>
</evidence>
<organism evidence="18 19">
    <name type="scientific">Dendrobium thyrsiflorum</name>
    <name type="common">Pinecone-like raceme dendrobium</name>
    <name type="synonym">Orchid</name>
    <dbReference type="NCBI Taxonomy" id="117978"/>
    <lineage>
        <taxon>Eukaryota</taxon>
        <taxon>Viridiplantae</taxon>
        <taxon>Streptophyta</taxon>
        <taxon>Embryophyta</taxon>
        <taxon>Tracheophyta</taxon>
        <taxon>Spermatophyta</taxon>
        <taxon>Magnoliopsida</taxon>
        <taxon>Liliopsida</taxon>
        <taxon>Asparagales</taxon>
        <taxon>Orchidaceae</taxon>
        <taxon>Epidendroideae</taxon>
        <taxon>Malaxideae</taxon>
        <taxon>Dendrobiinae</taxon>
        <taxon>Dendrobium</taxon>
    </lineage>
</organism>
<feature type="domain" description="Protein kinase" evidence="17">
    <location>
        <begin position="123"/>
        <end position="397"/>
    </location>
</feature>
<evidence type="ECO:0000256" key="14">
    <source>
        <dbReference type="ARBA" id="ARBA00023180"/>
    </source>
</evidence>
<dbReference type="GO" id="GO:0016020">
    <property type="term" value="C:membrane"/>
    <property type="evidence" value="ECO:0007669"/>
    <property type="project" value="UniProtKB-SubCell"/>
</dbReference>
<keyword evidence="8" id="KW-0547">Nucleotide-binding</keyword>
<evidence type="ECO:0000256" key="13">
    <source>
        <dbReference type="ARBA" id="ARBA00023170"/>
    </source>
</evidence>
<protein>
    <recommendedName>
        <fullName evidence="17">Protein kinase domain-containing protein</fullName>
    </recommendedName>
</protein>
<dbReference type="AlphaFoldDB" id="A0ABD0V9L4"/>
<sequence>MKEYRTAVTNNFLEIHLFWAGKGTSFVPSQGYYGPSICAISVSPVFIPSVSNKAPNSSSSSNKTGLIVGIIAGVVVLGLIIVAILVWRQKKKNVNKDEEELLGMAIKPNTFSYGELRAATEDFNQSNLLGEGGFGPVYKGKLYDGRMVAVKQLSVASHHGKRQFMAEIAIIYAVQQRNLVKLYGYCIEGDKRLLVYEYLQNKSLDKAIFGKNVLYLNWRMRFEICLGTARGLAYLHEESSVKIVHRDVKSSNILLDRNLNPKISDFGLSKLYDDKKTHISARVAGTIGYLAPEYAMRGHLTEKADVFGFGVVALEILSGRPNSDSTLEEEKVYLLDWAWRLYEQKHELDLVDPILPTYNRDEAIRVFGVALLCIQASPALRPPMSRVVAMLAGDVEVNEAQLYWGRQMDLQNTAFTVQLGRGAKIQLANAIVETGNAGATIQFGSVDFPTIAARTNSIPANGRNTEGFTRRLNVTEAPTRRVHLPAPRPTTEQPRRKVSVFERLSQSEAPTTRRVDSGGRISMMAANTTTLPTGLSAPGIYNAEASSSRGRLTRRQRRKKNAELRAQQQFLVHPSNLSAQEVEANVPTRNKFSDLKWVKRNSPTGELKQSFWDQRYEVPVPQKRREPETLSARVYRVLKTVKEKGLQKRRYQQPVMIEARRTPPREKLSFPTLERDKRRQRASHGELQGVTPEPRVQGSAAERSRWKGKKIRRPKPRRNEEENEERVVNLGVTSDMASRRSTPNSQEHQRRVQKKTHDDIHSDGRHLGESSRGSRRPATPPKEESNFDRSPRVEEVSLLDQEPEIQWHRRSEIRVLEVGENIAGREDNMEEEKVDLNEEGGYMDEKDYMEDEEDYLNEGGGIINEGVSDTLNMEVVYMVRHVEADYDDGEDDGDWQPLAREGRNRQRDISSIIGEGEHSPRE</sequence>
<feature type="compositionally biased region" description="Basic and acidic residues" evidence="15">
    <location>
        <begin position="658"/>
        <end position="677"/>
    </location>
</feature>
<dbReference type="SUPFAM" id="SSF56112">
    <property type="entry name" value="Protein kinase-like (PK-like)"/>
    <property type="match status" value="1"/>
</dbReference>
<evidence type="ECO:0000256" key="12">
    <source>
        <dbReference type="ARBA" id="ARBA00023136"/>
    </source>
</evidence>